<evidence type="ECO:0000313" key="4">
    <source>
        <dbReference type="EMBL" id="KAL3427609.1"/>
    </source>
</evidence>
<dbReference type="InterPro" id="IPR001509">
    <property type="entry name" value="Epimerase_deHydtase"/>
</dbReference>
<dbReference type="InterPro" id="IPR036291">
    <property type="entry name" value="NAD(P)-bd_dom_sf"/>
</dbReference>
<feature type="domain" description="NAD-dependent epimerase/dehydratase" evidence="3">
    <location>
        <begin position="17"/>
        <end position="263"/>
    </location>
</feature>
<evidence type="ECO:0000256" key="1">
    <source>
        <dbReference type="ARBA" id="ARBA00023002"/>
    </source>
</evidence>
<comment type="caution">
    <text evidence="4">The sequence shown here is derived from an EMBL/GenBank/DDBJ whole genome shotgun (WGS) entry which is preliminary data.</text>
</comment>
<keyword evidence="5" id="KW-1185">Reference proteome</keyword>
<keyword evidence="1" id="KW-0560">Oxidoreductase</keyword>
<gene>
    <name evidence="4" type="ORF">PVAG01_01118</name>
</gene>
<dbReference type="Pfam" id="PF01370">
    <property type="entry name" value="Epimerase"/>
    <property type="match status" value="1"/>
</dbReference>
<proteinExistence type="inferred from homology"/>
<dbReference type="EMBL" id="JBFCZG010000001">
    <property type="protein sequence ID" value="KAL3427609.1"/>
    <property type="molecule type" value="Genomic_DNA"/>
</dbReference>
<dbReference type="PANTHER" id="PTHR10366">
    <property type="entry name" value="NAD DEPENDENT EPIMERASE/DEHYDRATASE"/>
    <property type="match status" value="1"/>
</dbReference>
<dbReference type="CDD" id="cd05227">
    <property type="entry name" value="AR_SDR_e"/>
    <property type="match status" value="1"/>
</dbReference>
<dbReference type="Proteomes" id="UP001629113">
    <property type="component" value="Unassembled WGS sequence"/>
</dbReference>
<organism evidence="4 5">
    <name type="scientific">Phlyctema vagabunda</name>
    <dbReference type="NCBI Taxonomy" id="108571"/>
    <lineage>
        <taxon>Eukaryota</taxon>
        <taxon>Fungi</taxon>
        <taxon>Dikarya</taxon>
        <taxon>Ascomycota</taxon>
        <taxon>Pezizomycotina</taxon>
        <taxon>Leotiomycetes</taxon>
        <taxon>Helotiales</taxon>
        <taxon>Dermateaceae</taxon>
        <taxon>Phlyctema</taxon>
    </lineage>
</organism>
<name>A0ABR4PW71_9HELO</name>
<evidence type="ECO:0000259" key="3">
    <source>
        <dbReference type="Pfam" id="PF01370"/>
    </source>
</evidence>
<sequence>MTKVLLTGKFAFLFVRGSGFIAAHVLDILLQHGHQVTTTVRSEAKAQKIREAHPDAKIDFKIVEDIAVEGAFDEAVKIDGLEAVIHTASPFHFNVTDTKKDLLDPAIIGTTGVLKAIKKNAPTVTKVVITSSFASIVSAAKGNAPEHTYSEADWNPVTFEEAVQNPSNGYRASKTFAEKAAWDFVEREKPNFSIATMCPPLVFGPVVHYLNSLDGLNTSNQRVRNFIAGDNTAEIPDTGTYLWVDVRDLALAHVKSIEVPAAANKRFFITAGYFSNREVVDLIRKNFPEYAAKLPGKDVKGGDYPEGGIYKFDNSRVKEVLGIEFRSLEESVTDLVKSLKAVS</sequence>
<dbReference type="SUPFAM" id="SSF51735">
    <property type="entry name" value="NAD(P)-binding Rossmann-fold domains"/>
    <property type="match status" value="1"/>
</dbReference>
<protein>
    <submittedName>
        <fullName evidence="4">NAD dependent epimerase/dehydratase</fullName>
    </submittedName>
</protein>
<evidence type="ECO:0000256" key="2">
    <source>
        <dbReference type="ARBA" id="ARBA00023445"/>
    </source>
</evidence>
<comment type="similarity">
    <text evidence="2">Belongs to the NAD(P)-dependent epimerase/dehydratase family. Dihydroflavonol-4-reductase subfamily.</text>
</comment>
<accession>A0ABR4PW71</accession>
<dbReference type="PANTHER" id="PTHR10366:SF564">
    <property type="entry name" value="STEROL-4-ALPHA-CARBOXYLATE 3-DEHYDROGENASE, DECARBOXYLATING"/>
    <property type="match status" value="1"/>
</dbReference>
<reference evidence="4 5" key="1">
    <citation type="submission" date="2024-06" db="EMBL/GenBank/DDBJ databases">
        <title>Complete genome of Phlyctema vagabunda strain 19-DSS-EL-015.</title>
        <authorList>
            <person name="Fiorenzani C."/>
        </authorList>
    </citation>
    <scope>NUCLEOTIDE SEQUENCE [LARGE SCALE GENOMIC DNA]</scope>
    <source>
        <strain evidence="4 5">19-DSS-EL-015</strain>
    </source>
</reference>
<evidence type="ECO:0000313" key="5">
    <source>
        <dbReference type="Proteomes" id="UP001629113"/>
    </source>
</evidence>
<dbReference type="Gene3D" id="3.40.50.720">
    <property type="entry name" value="NAD(P)-binding Rossmann-like Domain"/>
    <property type="match status" value="1"/>
</dbReference>
<dbReference type="InterPro" id="IPR050425">
    <property type="entry name" value="NAD(P)_dehydrat-like"/>
</dbReference>